<feature type="chain" id="PRO_5042241175" description="Phytocyanin domain-containing protein" evidence="4">
    <location>
        <begin position="22"/>
        <end position="304"/>
    </location>
</feature>
<dbReference type="InterPro" id="IPR028871">
    <property type="entry name" value="BlueCu_1_BS"/>
</dbReference>
<evidence type="ECO:0000256" key="2">
    <source>
        <dbReference type="ARBA" id="ARBA00023008"/>
    </source>
</evidence>
<feature type="compositionally biased region" description="Basic and acidic residues" evidence="3">
    <location>
        <begin position="173"/>
        <end position="188"/>
    </location>
</feature>
<keyword evidence="1" id="KW-0479">Metal-binding</keyword>
<keyword evidence="6" id="KW-1185">Reference proteome</keyword>
<proteinExistence type="predicted"/>
<feature type="compositionally biased region" description="Polar residues" evidence="3">
    <location>
        <begin position="93"/>
        <end position="121"/>
    </location>
</feature>
<keyword evidence="2" id="KW-0186">Copper</keyword>
<evidence type="ECO:0000256" key="4">
    <source>
        <dbReference type="SAM" id="SignalP"/>
    </source>
</evidence>
<reference evidence="5" key="1">
    <citation type="submission" date="2021-01" db="EMBL/GenBank/DDBJ databases">
        <authorList>
            <person name="Eckstrom K.M.E."/>
        </authorList>
    </citation>
    <scope>NUCLEOTIDE SEQUENCE</scope>
    <source>
        <strain evidence="5">UVCC 0001</strain>
    </source>
</reference>
<feature type="compositionally biased region" description="Low complexity" evidence="3">
    <location>
        <begin position="69"/>
        <end position="80"/>
    </location>
</feature>
<sequence length="304" mass="31962">MVKMNKLTALLLIGFLASALASRQLLQNSRYESDTDDDERYGKGPSATNGDLSDSDEEDARYGGSSLPSGRYEGGSSSRYDAIAPAEEESRYGSGTTSASRYGSESTSASRYGSESTSASRYGSAAPSAESRYGSESTSASRYGSATPASRYGGSPVAEGSRYEGGSSARYDQGGRYEGGVRDGDSDARYNGANNGGRYEGGIHEEEVEGTTITWRRGTNYAPLNVLVGDTVTFSWSGGSPHDVALSSGLGRCTDLEPLTDASEEGTFTVSFDEPGTYVYACSVGDHCLVGQEIQIVAADPSRK</sequence>
<gene>
    <name evidence="5" type="ORF">QBZ16_000756</name>
</gene>
<dbReference type="Proteomes" id="UP001255856">
    <property type="component" value="Unassembled WGS sequence"/>
</dbReference>
<feature type="signal peptide" evidence="4">
    <location>
        <begin position="1"/>
        <end position="21"/>
    </location>
</feature>
<organism evidence="5 6">
    <name type="scientific">Prototheca wickerhamii</name>
    <dbReference type="NCBI Taxonomy" id="3111"/>
    <lineage>
        <taxon>Eukaryota</taxon>
        <taxon>Viridiplantae</taxon>
        <taxon>Chlorophyta</taxon>
        <taxon>core chlorophytes</taxon>
        <taxon>Trebouxiophyceae</taxon>
        <taxon>Chlorellales</taxon>
        <taxon>Chlorellaceae</taxon>
        <taxon>Prototheca</taxon>
    </lineage>
</organism>
<keyword evidence="4" id="KW-0732">Signal</keyword>
<dbReference type="PROSITE" id="PS00196">
    <property type="entry name" value="COPPER_BLUE"/>
    <property type="match status" value="1"/>
</dbReference>
<evidence type="ECO:0000313" key="6">
    <source>
        <dbReference type="Proteomes" id="UP001255856"/>
    </source>
</evidence>
<feature type="region of interest" description="Disordered" evidence="3">
    <location>
        <begin position="30"/>
        <end position="205"/>
    </location>
</feature>
<dbReference type="InterPro" id="IPR008972">
    <property type="entry name" value="Cupredoxin"/>
</dbReference>
<evidence type="ECO:0000256" key="1">
    <source>
        <dbReference type="ARBA" id="ARBA00022723"/>
    </source>
</evidence>
<dbReference type="AlphaFoldDB" id="A0AAD9IPQ4"/>
<evidence type="ECO:0000313" key="5">
    <source>
        <dbReference type="EMBL" id="KAK2080902.1"/>
    </source>
</evidence>
<evidence type="ECO:0008006" key="7">
    <source>
        <dbReference type="Google" id="ProtNLM"/>
    </source>
</evidence>
<comment type="caution">
    <text evidence="5">The sequence shown here is derived from an EMBL/GenBank/DDBJ whole genome shotgun (WGS) entry which is preliminary data.</text>
</comment>
<dbReference type="SUPFAM" id="SSF49503">
    <property type="entry name" value="Cupredoxins"/>
    <property type="match status" value="1"/>
</dbReference>
<name>A0AAD9IPQ4_PROWI</name>
<evidence type="ECO:0000256" key="3">
    <source>
        <dbReference type="SAM" id="MobiDB-lite"/>
    </source>
</evidence>
<dbReference type="GO" id="GO:0046872">
    <property type="term" value="F:metal ion binding"/>
    <property type="evidence" value="ECO:0007669"/>
    <property type="project" value="UniProtKB-KW"/>
</dbReference>
<dbReference type="EMBL" id="JASFZW010000001">
    <property type="protein sequence ID" value="KAK2080902.1"/>
    <property type="molecule type" value="Genomic_DNA"/>
</dbReference>
<protein>
    <recommendedName>
        <fullName evidence="7">Phytocyanin domain-containing protein</fullName>
    </recommendedName>
</protein>
<feature type="compositionally biased region" description="Polar residues" evidence="3">
    <location>
        <begin position="134"/>
        <end position="148"/>
    </location>
</feature>
<dbReference type="Gene3D" id="2.60.40.420">
    <property type="entry name" value="Cupredoxins - blue copper proteins"/>
    <property type="match status" value="1"/>
</dbReference>
<accession>A0AAD9IPQ4</accession>